<sequence length="92" mass="10380">METAEAILLTGKTSGSYQNYQFEISVHEGELLIAFADTSSLRMEEKRYFILSLAAAVILGALWIYPAWKITGKMVTPLEKANRMKTELILRP</sequence>
<keyword evidence="1" id="KW-0472">Membrane</keyword>
<comment type="caution">
    <text evidence="2">The sequence shown here is derived from an EMBL/GenBank/DDBJ whole genome shotgun (WGS) entry which is preliminary data.</text>
</comment>
<feature type="transmembrane region" description="Helical" evidence="1">
    <location>
        <begin position="48"/>
        <end position="68"/>
    </location>
</feature>
<dbReference type="EMBL" id="ABYU02000010">
    <property type="protein sequence ID" value="EEX22902.1"/>
    <property type="molecule type" value="Genomic_DNA"/>
</dbReference>
<dbReference type="HOGENOM" id="CLU_2407396_0_0_9"/>
<proteinExistence type="predicted"/>
<name>C9L568_BLAHA</name>
<evidence type="ECO:0000313" key="2">
    <source>
        <dbReference type="EMBL" id="EEX22902.1"/>
    </source>
</evidence>
<organism evidence="2 3">
    <name type="scientific">Blautia hansenii DSM 20583</name>
    <dbReference type="NCBI Taxonomy" id="537007"/>
    <lineage>
        <taxon>Bacteria</taxon>
        <taxon>Bacillati</taxon>
        <taxon>Bacillota</taxon>
        <taxon>Clostridia</taxon>
        <taxon>Lachnospirales</taxon>
        <taxon>Lachnospiraceae</taxon>
        <taxon>Blautia</taxon>
    </lineage>
</organism>
<keyword evidence="1" id="KW-1133">Transmembrane helix</keyword>
<protein>
    <submittedName>
        <fullName evidence="2">Uncharacterized protein</fullName>
    </submittedName>
</protein>
<keyword evidence="3" id="KW-1185">Reference proteome</keyword>
<evidence type="ECO:0000313" key="3">
    <source>
        <dbReference type="Proteomes" id="UP000003755"/>
    </source>
</evidence>
<reference evidence="2" key="1">
    <citation type="submission" date="2009-09" db="EMBL/GenBank/DDBJ databases">
        <authorList>
            <person name="Weinstock G."/>
            <person name="Sodergren E."/>
            <person name="Clifton S."/>
            <person name="Fulton L."/>
            <person name="Fulton B."/>
            <person name="Courtney L."/>
            <person name="Fronick C."/>
            <person name="Harrison M."/>
            <person name="Strong C."/>
            <person name="Farmer C."/>
            <person name="Delahaunty K."/>
            <person name="Markovic C."/>
            <person name="Hall O."/>
            <person name="Minx P."/>
            <person name="Tomlinson C."/>
            <person name="Mitreva M."/>
            <person name="Nelson J."/>
            <person name="Hou S."/>
            <person name="Wollam A."/>
            <person name="Pepin K.H."/>
            <person name="Johnson M."/>
            <person name="Bhonagiri V."/>
            <person name="Nash W.E."/>
            <person name="Warren W."/>
            <person name="Chinwalla A."/>
            <person name="Mardis E.R."/>
            <person name="Wilson R.K."/>
        </authorList>
    </citation>
    <scope>NUCLEOTIDE SEQUENCE [LARGE SCALE GENOMIC DNA]</scope>
    <source>
        <strain evidence="2">DSM 20583</strain>
    </source>
</reference>
<accession>C9L568</accession>
<dbReference type="AlphaFoldDB" id="C9L568"/>
<keyword evidence="1" id="KW-0812">Transmembrane</keyword>
<dbReference type="STRING" id="537007.BLAHAN_04518"/>
<gene>
    <name evidence="2" type="ORF">BLAHAN_04518</name>
</gene>
<evidence type="ECO:0000256" key="1">
    <source>
        <dbReference type="SAM" id="Phobius"/>
    </source>
</evidence>
<dbReference type="Proteomes" id="UP000003755">
    <property type="component" value="Unassembled WGS sequence"/>
</dbReference>